<proteinExistence type="predicted"/>
<dbReference type="AlphaFoldDB" id="A0A9X3P4U0"/>
<evidence type="ECO:0000256" key="1">
    <source>
        <dbReference type="SAM" id="Coils"/>
    </source>
</evidence>
<name>A0A9X3P4U0_9ACTN</name>
<sequence length="163" mass="17409">MADVDPDKIDAFADWCANMALVLREYRSNFDGEPMTSGGLAGGDYPAAPVGTIPAVSDGTEFAGELLDLGQVSWSAEAGPPPGVDLGASPGDSGISPWAHAMAQEWNMGVRGRVMDLERAYDELERLADDLKAVAQSWRDADDASASEIAAQNSEIDYNDREW</sequence>
<gene>
    <name evidence="3" type="ORF">O1R50_03425</name>
</gene>
<feature type="region of interest" description="Disordered" evidence="2">
    <location>
        <begin position="142"/>
        <end position="163"/>
    </location>
</feature>
<evidence type="ECO:0000256" key="2">
    <source>
        <dbReference type="SAM" id="MobiDB-lite"/>
    </source>
</evidence>
<organism evidence="3 4">
    <name type="scientific">Glycomyces luteolus</name>
    <dbReference type="NCBI Taxonomy" id="2670330"/>
    <lineage>
        <taxon>Bacteria</taxon>
        <taxon>Bacillati</taxon>
        <taxon>Actinomycetota</taxon>
        <taxon>Actinomycetes</taxon>
        <taxon>Glycomycetales</taxon>
        <taxon>Glycomycetaceae</taxon>
        <taxon>Glycomyces</taxon>
    </lineage>
</organism>
<dbReference type="EMBL" id="JAPZVP010000002">
    <property type="protein sequence ID" value="MDA1358656.1"/>
    <property type="molecule type" value="Genomic_DNA"/>
</dbReference>
<comment type="caution">
    <text evidence="3">The sequence shown here is derived from an EMBL/GenBank/DDBJ whole genome shotgun (WGS) entry which is preliminary data.</text>
</comment>
<accession>A0A9X3P4U0</accession>
<protein>
    <submittedName>
        <fullName evidence="3">Uncharacterized protein</fullName>
    </submittedName>
</protein>
<evidence type="ECO:0000313" key="3">
    <source>
        <dbReference type="EMBL" id="MDA1358656.1"/>
    </source>
</evidence>
<feature type="region of interest" description="Disordered" evidence="2">
    <location>
        <begin position="77"/>
        <end position="96"/>
    </location>
</feature>
<reference evidence="3" key="1">
    <citation type="submission" date="2022-12" db="EMBL/GenBank/DDBJ databases">
        <title>Gycomyces niveus sp.nov.,a novel actinomycete isolated from soil in Shouguan.</title>
        <authorList>
            <person name="Yang X."/>
        </authorList>
    </citation>
    <scope>NUCLEOTIDE SEQUENCE</scope>
    <source>
        <strain evidence="3">NEAU-A15</strain>
    </source>
</reference>
<dbReference type="RefSeq" id="WP_270108463.1">
    <property type="nucleotide sequence ID" value="NZ_JAPZVP010000002.1"/>
</dbReference>
<keyword evidence="4" id="KW-1185">Reference proteome</keyword>
<keyword evidence="1" id="KW-0175">Coiled coil</keyword>
<dbReference type="Proteomes" id="UP001146067">
    <property type="component" value="Unassembled WGS sequence"/>
</dbReference>
<feature type="coiled-coil region" evidence="1">
    <location>
        <begin position="107"/>
        <end position="141"/>
    </location>
</feature>
<evidence type="ECO:0000313" key="4">
    <source>
        <dbReference type="Proteomes" id="UP001146067"/>
    </source>
</evidence>